<reference evidence="6 7" key="1">
    <citation type="submission" date="2019-03" db="EMBL/GenBank/DDBJ databases">
        <title>Empedobacter tilapiae sp. nov., isolated from an intestine of Nile tilapia Oreochromis niloticus.</title>
        <authorList>
            <person name="Kim Y.-O."/>
            <person name="Yoon J.-H."/>
        </authorList>
    </citation>
    <scope>NUCLEOTIDE SEQUENCE [LARGE SCALE GENOMIC DNA]</scope>
    <source>
        <strain evidence="6 7">MRS2</strain>
    </source>
</reference>
<proteinExistence type="inferred from homology"/>
<sequence>MELKPKDLKLIETKKGLVGLLQSDHGKLNFAKALRTVKYENRIEQLQEELIKLQTWVAENKRKVVIVFEGRDAAGKGGAIRRIVEHLNPREHRIIALPKPNEVERGQWYFQRYVRQLPREGEIVFFDRSWYNRAVVEPVNGFCSNDEYETFMNEVNDVEKMWINSGIYLIKIYFSITKEQQAKRFNDIIKSPIKRWKYSSVDQKAQDLFDVYSAYKDVMFEKTNTKIAPWKVIDANKKYKARVEAMEYILSKIPYDDKNKRILKHQNLEEENYN</sequence>
<evidence type="ECO:0000256" key="1">
    <source>
        <dbReference type="ARBA" id="ARBA00009924"/>
    </source>
</evidence>
<evidence type="ECO:0000256" key="2">
    <source>
        <dbReference type="ARBA" id="ARBA00022679"/>
    </source>
</evidence>
<dbReference type="PANTHER" id="PTHR34383">
    <property type="entry name" value="POLYPHOSPHATE:AMP PHOSPHOTRANSFERASE-RELATED"/>
    <property type="match status" value="1"/>
</dbReference>
<dbReference type="SUPFAM" id="SSF52540">
    <property type="entry name" value="P-loop containing nucleoside triphosphate hydrolases"/>
    <property type="match status" value="1"/>
</dbReference>
<dbReference type="PIRSF" id="PIRSF028756">
    <property type="entry name" value="PPK2_prd"/>
    <property type="match status" value="1"/>
</dbReference>
<dbReference type="InterPro" id="IPR016898">
    <property type="entry name" value="Polyphosphate_phosphotransfera"/>
</dbReference>
<name>A0A4Z1BBV5_9FLAO</name>
<comment type="caution">
    <text evidence="6">The sequence shown here is derived from an EMBL/GenBank/DDBJ whole genome shotgun (WGS) entry which is preliminary data.</text>
</comment>
<keyword evidence="7" id="KW-1185">Reference proteome</keyword>
<evidence type="ECO:0000256" key="4">
    <source>
        <dbReference type="RuleBase" id="RU369062"/>
    </source>
</evidence>
<evidence type="ECO:0000256" key="3">
    <source>
        <dbReference type="ARBA" id="ARBA00022777"/>
    </source>
</evidence>
<dbReference type="AlphaFoldDB" id="A0A4Z1BBV5"/>
<dbReference type="Proteomes" id="UP000297998">
    <property type="component" value="Unassembled WGS sequence"/>
</dbReference>
<keyword evidence="2 4" id="KW-0808">Transferase</keyword>
<gene>
    <name evidence="6" type="primary">ppk2</name>
    <name evidence="6" type="ORF">E4J94_06135</name>
</gene>
<evidence type="ECO:0000259" key="5">
    <source>
        <dbReference type="Pfam" id="PF03976"/>
    </source>
</evidence>
<dbReference type="Pfam" id="PF03976">
    <property type="entry name" value="PPK2"/>
    <property type="match status" value="1"/>
</dbReference>
<dbReference type="EC" id="2.7.4.-" evidence="4"/>
<dbReference type="Gene3D" id="3.40.50.300">
    <property type="entry name" value="P-loop containing nucleotide triphosphate hydrolases"/>
    <property type="match status" value="1"/>
</dbReference>
<comment type="similarity">
    <text evidence="1 4">Belongs to the polyphosphate kinase 2 (PPK2) family. Class I subfamily.</text>
</comment>
<protein>
    <recommendedName>
        <fullName evidence="4">ADP/GDP-polyphosphate phosphotransferase</fullName>
        <ecNumber evidence="4">2.7.4.-</ecNumber>
    </recommendedName>
    <alternativeName>
        <fullName evidence="4">Polyphosphate kinase PPK2</fullName>
    </alternativeName>
</protein>
<comment type="function">
    <text evidence="4">Uses inorganic polyphosphate (polyP) as a donor to convert GDP to GTP or ADP to ATP.</text>
</comment>
<dbReference type="InterPro" id="IPR022486">
    <property type="entry name" value="PPK2_PA0141"/>
</dbReference>
<comment type="subunit">
    <text evidence="4">Homotetramer.</text>
</comment>
<dbReference type="RefSeq" id="WP_135834981.1">
    <property type="nucleotide sequence ID" value="NZ_CAUQWU010000003.1"/>
</dbReference>
<dbReference type="GO" id="GO:0006793">
    <property type="term" value="P:phosphorus metabolic process"/>
    <property type="evidence" value="ECO:0007669"/>
    <property type="project" value="InterPro"/>
</dbReference>
<keyword evidence="3 4" id="KW-0418">Kinase</keyword>
<dbReference type="PANTHER" id="PTHR34383:SF1">
    <property type="entry name" value="ADP-POLYPHOSPHATE PHOSPHOTRANSFERASE"/>
    <property type="match status" value="1"/>
</dbReference>
<dbReference type="EMBL" id="SRPE01000004">
    <property type="protein sequence ID" value="TGN27788.1"/>
    <property type="molecule type" value="Genomic_DNA"/>
</dbReference>
<dbReference type="GO" id="GO:0008976">
    <property type="term" value="F:polyphosphate kinase activity"/>
    <property type="evidence" value="ECO:0007669"/>
    <property type="project" value="UniProtKB-UniRule"/>
</dbReference>
<evidence type="ECO:0000313" key="7">
    <source>
        <dbReference type="Proteomes" id="UP000297998"/>
    </source>
</evidence>
<dbReference type="InterPro" id="IPR027417">
    <property type="entry name" value="P-loop_NTPase"/>
</dbReference>
<feature type="domain" description="Polyphosphate kinase-2-related" evidence="5">
    <location>
        <begin position="37"/>
        <end position="260"/>
    </location>
</feature>
<dbReference type="InterPro" id="IPR022488">
    <property type="entry name" value="PPK2-related"/>
</dbReference>
<dbReference type="OrthoDB" id="9775224at2"/>
<organism evidence="6 7">
    <name type="scientific">Empedobacter tilapiae</name>
    <dbReference type="NCBI Taxonomy" id="2491114"/>
    <lineage>
        <taxon>Bacteria</taxon>
        <taxon>Pseudomonadati</taxon>
        <taxon>Bacteroidota</taxon>
        <taxon>Flavobacteriia</taxon>
        <taxon>Flavobacteriales</taxon>
        <taxon>Weeksellaceae</taxon>
        <taxon>Empedobacter</taxon>
    </lineage>
</organism>
<dbReference type="NCBIfam" id="TIGR03707">
    <property type="entry name" value="PPK2_P_aer"/>
    <property type="match status" value="1"/>
</dbReference>
<accession>A0A4Z1BBV5</accession>
<evidence type="ECO:0000313" key="6">
    <source>
        <dbReference type="EMBL" id="TGN27788.1"/>
    </source>
</evidence>